<dbReference type="EMBL" id="UARW01000007">
    <property type="protein sequence ID" value="SPW74188.1"/>
    <property type="molecule type" value="Genomic_DNA"/>
</dbReference>
<feature type="transmembrane region" description="Helical" evidence="1">
    <location>
        <begin position="48"/>
        <end position="66"/>
    </location>
</feature>
<feature type="transmembrane region" description="Helical" evidence="1">
    <location>
        <begin position="12"/>
        <end position="36"/>
    </location>
</feature>
<protein>
    <submittedName>
        <fullName evidence="2">Uncharacterized protein</fullName>
    </submittedName>
</protein>
<dbReference type="AlphaFoldDB" id="A0A2X1LVI6"/>
<keyword evidence="1" id="KW-0812">Transmembrane</keyword>
<keyword evidence="1" id="KW-0472">Membrane</keyword>
<reference evidence="2 3" key="1">
    <citation type="submission" date="2018-06" db="EMBL/GenBank/DDBJ databases">
        <authorList>
            <consortium name="Pathogen Informatics"/>
            <person name="Doyle S."/>
        </authorList>
    </citation>
    <scope>NUCLEOTIDE SEQUENCE [LARGE SCALE GENOMIC DNA]</scope>
    <source>
        <strain evidence="2 3">NCTC8009</strain>
    </source>
</reference>
<evidence type="ECO:0000313" key="3">
    <source>
        <dbReference type="Proteomes" id="UP000250991"/>
    </source>
</evidence>
<gene>
    <name evidence="2" type="ORF">NCTC8009_00592</name>
</gene>
<organism evidence="2 3">
    <name type="scientific">Escherichia coli</name>
    <dbReference type="NCBI Taxonomy" id="562"/>
    <lineage>
        <taxon>Bacteria</taxon>
        <taxon>Pseudomonadati</taxon>
        <taxon>Pseudomonadota</taxon>
        <taxon>Gammaproteobacteria</taxon>
        <taxon>Enterobacterales</taxon>
        <taxon>Enterobacteriaceae</taxon>
        <taxon>Escherichia</taxon>
    </lineage>
</organism>
<evidence type="ECO:0000313" key="2">
    <source>
        <dbReference type="EMBL" id="SPW74188.1"/>
    </source>
</evidence>
<evidence type="ECO:0000256" key="1">
    <source>
        <dbReference type="SAM" id="Phobius"/>
    </source>
</evidence>
<keyword evidence="1" id="KW-1133">Transmembrane helix</keyword>
<proteinExistence type="predicted"/>
<accession>A0A2X1LVI6</accession>
<name>A0A2X1LVI6_ECOLX</name>
<dbReference type="Proteomes" id="UP000250991">
    <property type="component" value="Unassembled WGS sequence"/>
</dbReference>
<sequence>MPKARRRAIWLTLYLIGRFILYLKAANCSLFCFKFGVKMVLKWHQNNAELVLLMYWYIFGTNLVLFRRKTCTSIHLI</sequence>